<dbReference type="InterPro" id="IPR004843">
    <property type="entry name" value="Calcineurin-like_PHP"/>
</dbReference>
<evidence type="ECO:0000256" key="2">
    <source>
        <dbReference type="ARBA" id="ARBA00001947"/>
    </source>
</evidence>
<dbReference type="CTD" id="51163"/>
<feature type="compositionally biased region" description="Acidic residues" evidence="13">
    <location>
        <begin position="445"/>
        <end position="455"/>
    </location>
</feature>
<feature type="compositionally biased region" description="Polar residues" evidence="13">
    <location>
        <begin position="574"/>
        <end position="584"/>
    </location>
</feature>
<evidence type="ECO:0000256" key="5">
    <source>
        <dbReference type="ARBA" id="ARBA00006045"/>
    </source>
</evidence>
<evidence type="ECO:0000256" key="4">
    <source>
        <dbReference type="ARBA" id="ARBA00004123"/>
    </source>
</evidence>
<dbReference type="FunFam" id="3.60.21.10:FF:000035">
    <property type="entry name" value="Lariat debranching enzyme"/>
    <property type="match status" value="1"/>
</dbReference>
<gene>
    <name evidence="16 17" type="primary">LOC110989773</name>
</gene>
<dbReference type="KEGG" id="aplc:110989773"/>
<keyword evidence="8" id="KW-0378">Hydrolase</keyword>
<evidence type="ECO:0000256" key="3">
    <source>
        <dbReference type="ARBA" id="ARBA00001954"/>
    </source>
</evidence>
<evidence type="ECO:0000256" key="12">
    <source>
        <dbReference type="ARBA" id="ARBA00023242"/>
    </source>
</evidence>
<organism evidence="15 16">
    <name type="scientific">Acanthaster planci</name>
    <name type="common">Crown-of-thorns starfish</name>
    <dbReference type="NCBI Taxonomy" id="133434"/>
    <lineage>
        <taxon>Eukaryota</taxon>
        <taxon>Metazoa</taxon>
        <taxon>Echinodermata</taxon>
        <taxon>Eleutherozoa</taxon>
        <taxon>Asterozoa</taxon>
        <taxon>Asteroidea</taxon>
        <taxon>Valvatacea</taxon>
        <taxon>Valvatida</taxon>
        <taxon>Acanthasteridae</taxon>
        <taxon>Acanthaster</taxon>
    </lineage>
</organism>
<dbReference type="GO" id="GO:0008419">
    <property type="term" value="F:RNA lariat debranching enzyme activity"/>
    <property type="evidence" value="ECO:0007669"/>
    <property type="project" value="TreeGrafter"/>
</dbReference>
<keyword evidence="6" id="KW-0507">mRNA processing</keyword>
<evidence type="ECO:0000256" key="7">
    <source>
        <dbReference type="ARBA" id="ARBA00022723"/>
    </source>
</evidence>
<feature type="domain" description="Lariat debranching enzyme C-terminal" evidence="14">
    <location>
        <begin position="235"/>
        <end position="378"/>
    </location>
</feature>
<dbReference type="OMA" id="CARFEVS"/>
<evidence type="ECO:0000256" key="11">
    <source>
        <dbReference type="ARBA" id="ARBA00023211"/>
    </source>
</evidence>
<keyword evidence="11" id="KW-0464">Manganese</keyword>
<evidence type="ECO:0000256" key="6">
    <source>
        <dbReference type="ARBA" id="ARBA00022664"/>
    </source>
</evidence>
<keyword evidence="7" id="KW-0479">Metal-binding</keyword>
<comment type="subcellular location">
    <subcellularLocation>
        <location evidence="4">Nucleus</location>
    </subcellularLocation>
</comment>
<dbReference type="GO" id="GO:0000398">
    <property type="term" value="P:mRNA splicing, via spliceosome"/>
    <property type="evidence" value="ECO:0007669"/>
    <property type="project" value="TreeGrafter"/>
</dbReference>
<comment type="cofactor">
    <cofactor evidence="1">
        <name>Mn(2+)</name>
        <dbReference type="ChEBI" id="CHEBI:29035"/>
    </cofactor>
</comment>
<evidence type="ECO:0000313" key="17">
    <source>
        <dbReference type="RefSeq" id="XP_022110094.1"/>
    </source>
</evidence>
<feature type="region of interest" description="Disordered" evidence="13">
    <location>
        <begin position="427"/>
        <end position="459"/>
    </location>
</feature>
<feature type="compositionally biased region" description="Low complexity" evidence="13">
    <location>
        <begin position="551"/>
        <end position="562"/>
    </location>
</feature>
<dbReference type="SUPFAM" id="SSF56300">
    <property type="entry name" value="Metallo-dependent phosphatases"/>
    <property type="match status" value="1"/>
</dbReference>
<comment type="cofactor">
    <cofactor evidence="2">
        <name>Zn(2+)</name>
        <dbReference type="ChEBI" id="CHEBI:29105"/>
    </cofactor>
</comment>
<evidence type="ECO:0000256" key="9">
    <source>
        <dbReference type="ARBA" id="ARBA00022833"/>
    </source>
</evidence>
<sequence>MKIAVEGCCHGELEKIYATIQHLEEKEGIKVDLLLCCGDFQAVRNESDMECMAVPKKYRTMNSFYKYYSGEKKAPILTLFIGGNHEASNYLGELAYGGWVAPNVYYMGYASVVNYGGIRIGGISGIFKQRDFRKGHFEIPPYSQDTVRSAYHTRGLEVFRLKQIAQPIDIMMSHDWPRGIYHHGNTEQLLKKKSRFRDEVHSNTLGSPCHEELLHHLKPTYWFAAHLHVKFAAVVSHGSASGEDKTTKFLALDKCLPRRNFLQVLDIPHKTDAPWELTYDTEWLAILQSTKLLLTTNDRVVYMPSKQYNSKWDYIVSLEQLSAIREIFQDNLKVPLSFTQTVRVHDPANPVKNPTQPKAAVNPQTALFCSKLSITDPFAAIMESTGQSIPATPSPLRTTSQRDVTVNTDEDSAIYDSFTVPCDTSIEEGSEEDAANSSSNPAEISLDDNEDEEEEVVRTGLRDRSVDRPLLIDLPTPLGRLGTSLDEKMSHEISLDVSNVSSTPLKDSIIRDATAETPVLTTGKMKRRNLDIYSSQEEDSATDETRTACLSSAGESSSTESGSSGGKKLKRRNQSMYTSNEDSG</sequence>
<evidence type="ECO:0000256" key="10">
    <source>
        <dbReference type="ARBA" id="ARBA00023004"/>
    </source>
</evidence>
<evidence type="ECO:0000256" key="1">
    <source>
        <dbReference type="ARBA" id="ARBA00001936"/>
    </source>
</evidence>
<comment type="cofactor">
    <cofactor evidence="3">
        <name>Fe(2+)</name>
        <dbReference type="ChEBI" id="CHEBI:29033"/>
    </cofactor>
</comment>
<evidence type="ECO:0000313" key="15">
    <source>
        <dbReference type="Proteomes" id="UP000694845"/>
    </source>
</evidence>
<dbReference type="Pfam" id="PF05011">
    <property type="entry name" value="DBR1"/>
    <property type="match status" value="1"/>
</dbReference>
<proteinExistence type="inferred from homology"/>
<accession>A0A8B7ZX12</accession>
<dbReference type="InterPro" id="IPR007708">
    <property type="entry name" value="DBR1_C"/>
</dbReference>
<dbReference type="AlphaFoldDB" id="A0A8B7ZX12"/>
<dbReference type="Proteomes" id="UP000694845">
    <property type="component" value="Unplaced"/>
</dbReference>
<dbReference type="PANTHER" id="PTHR12849:SF0">
    <property type="entry name" value="LARIAT DEBRANCHING ENZYME"/>
    <property type="match status" value="1"/>
</dbReference>
<evidence type="ECO:0000259" key="14">
    <source>
        <dbReference type="SMART" id="SM01124"/>
    </source>
</evidence>
<dbReference type="GO" id="GO:0046872">
    <property type="term" value="F:metal ion binding"/>
    <property type="evidence" value="ECO:0007669"/>
    <property type="project" value="UniProtKB-KW"/>
</dbReference>
<comment type="similarity">
    <text evidence="5">Belongs to the lariat debranching enzyme family.</text>
</comment>
<dbReference type="OrthoDB" id="407609at2759"/>
<dbReference type="RefSeq" id="XP_022110088.1">
    <property type="nucleotide sequence ID" value="XM_022254396.1"/>
</dbReference>
<dbReference type="PANTHER" id="PTHR12849">
    <property type="entry name" value="RNA LARIAT DEBRANCHING ENZYME"/>
    <property type="match status" value="1"/>
</dbReference>
<evidence type="ECO:0000256" key="8">
    <source>
        <dbReference type="ARBA" id="ARBA00022801"/>
    </source>
</evidence>
<dbReference type="CDD" id="cd00844">
    <property type="entry name" value="MPP_Dbr1_N"/>
    <property type="match status" value="1"/>
</dbReference>
<evidence type="ECO:0000256" key="13">
    <source>
        <dbReference type="SAM" id="MobiDB-lite"/>
    </source>
</evidence>
<keyword evidence="9" id="KW-0862">Zinc</keyword>
<dbReference type="RefSeq" id="XP_022110094.1">
    <property type="nucleotide sequence ID" value="XM_022254402.1"/>
</dbReference>
<evidence type="ECO:0000313" key="16">
    <source>
        <dbReference type="RefSeq" id="XP_022110088.1"/>
    </source>
</evidence>
<dbReference type="Gene3D" id="3.60.21.10">
    <property type="match status" value="1"/>
</dbReference>
<name>A0A8B7ZX12_ACAPL</name>
<dbReference type="InterPro" id="IPR041816">
    <property type="entry name" value="Dbr1_N"/>
</dbReference>
<dbReference type="InterPro" id="IPR029052">
    <property type="entry name" value="Metallo-depent_PP-like"/>
</dbReference>
<dbReference type="Pfam" id="PF00149">
    <property type="entry name" value="Metallophos"/>
    <property type="match status" value="1"/>
</dbReference>
<protein>
    <submittedName>
        <fullName evidence="16 17">Lariat debranching enzyme A-like</fullName>
    </submittedName>
</protein>
<keyword evidence="15" id="KW-1185">Reference proteome</keyword>
<dbReference type="GO" id="GO:0005634">
    <property type="term" value="C:nucleus"/>
    <property type="evidence" value="ECO:0007669"/>
    <property type="project" value="UniProtKB-SubCell"/>
</dbReference>
<dbReference type="SMART" id="SM01124">
    <property type="entry name" value="DBR1"/>
    <property type="match status" value="1"/>
</dbReference>
<feature type="region of interest" description="Disordered" evidence="13">
    <location>
        <begin position="530"/>
        <end position="584"/>
    </location>
</feature>
<keyword evidence="12" id="KW-0539">Nucleus</keyword>
<dbReference type="GeneID" id="110989773"/>
<keyword evidence="10" id="KW-0408">Iron</keyword>
<reference evidence="16 17" key="1">
    <citation type="submission" date="2025-04" db="UniProtKB">
        <authorList>
            <consortium name="RefSeq"/>
        </authorList>
    </citation>
    <scope>IDENTIFICATION</scope>
</reference>